<dbReference type="Proteomes" id="UP000019225">
    <property type="component" value="Chromosome"/>
</dbReference>
<dbReference type="EMBL" id="CP007155">
    <property type="protein sequence ID" value="AHH95076.1"/>
    <property type="molecule type" value="Genomic_DNA"/>
</dbReference>
<keyword evidence="3" id="KW-1185">Reference proteome</keyword>
<evidence type="ECO:0000313" key="2">
    <source>
        <dbReference type="EMBL" id="AHH95076.1"/>
    </source>
</evidence>
<evidence type="ECO:0000256" key="1">
    <source>
        <dbReference type="SAM" id="Phobius"/>
    </source>
</evidence>
<dbReference type="STRING" id="1449976.KALB_1705"/>
<keyword evidence="1" id="KW-1133">Transmembrane helix</keyword>
<dbReference type="InterPro" id="IPR021215">
    <property type="entry name" value="DUF2752"/>
</dbReference>
<dbReference type="eggNOG" id="ENOG5030B55">
    <property type="taxonomic scope" value="Bacteria"/>
</dbReference>
<keyword evidence="1" id="KW-0472">Membrane</keyword>
<accession>W5W3L8</accession>
<dbReference type="AlphaFoldDB" id="W5W3L8"/>
<feature type="transmembrane region" description="Helical" evidence="1">
    <location>
        <begin position="63"/>
        <end position="85"/>
    </location>
</feature>
<dbReference type="HOGENOM" id="CLU_098258_1_0_11"/>
<dbReference type="Pfam" id="PF10825">
    <property type="entry name" value="DUF2752"/>
    <property type="match status" value="1"/>
</dbReference>
<evidence type="ECO:0000313" key="3">
    <source>
        <dbReference type="Proteomes" id="UP000019225"/>
    </source>
</evidence>
<gene>
    <name evidence="2" type="ORF">KALB_1705</name>
</gene>
<organism evidence="2 3">
    <name type="scientific">Kutzneria albida DSM 43870</name>
    <dbReference type="NCBI Taxonomy" id="1449976"/>
    <lineage>
        <taxon>Bacteria</taxon>
        <taxon>Bacillati</taxon>
        <taxon>Actinomycetota</taxon>
        <taxon>Actinomycetes</taxon>
        <taxon>Pseudonocardiales</taxon>
        <taxon>Pseudonocardiaceae</taxon>
        <taxon>Kutzneria</taxon>
    </lineage>
</organism>
<name>W5W3L8_9PSEU</name>
<dbReference type="RefSeq" id="WP_025355280.1">
    <property type="nucleotide sequence ID" value="NZ_CP007155.1"/>
</dbReference>
<proteinExistence type="predicted"/>
<sequence length="127" mass="13184">MSTTALRATPVAALGAVAAGVALGTGALSIPCWYHALTGLDCPFCGGSRALGALLRLDLPAALGYNAFAVLVLLPAVVIGLVLLGRRELGRTVAPWTTLRWVLAGLAVLAVAWWVLRDLPQFHSLSV</sequence>
<protein>
    <submittedName>
        <fullName evidence="2">Putative secreted protein</fullName>
    </submittedName>
</protein>
<dbReference type="KEGG" id="kal:KALB_1705"/>
<reference evidence="2 3" key="1">
    <citation type="journal article" date="2014" name="BMC Genomics">
        <title>Complete genome sequence of producer of the glycopeptide antibiotic Aculeximycin Kutzneria albida DSM 43870T, a representative of minor genus of Pseudonocardiaceae.</title>
        <authorList>
            <person name="Rebets Y."/>
            <person name="Tokovenko B."/>
            <person name="Lushchyk I."/>
            <person name="Ruckert C."/>
            <person name="Zaburannyi N."/>
            <person name="Bechthold A."/>
            <person name="Kalinowski J."/>
            <person name="Luzhetskyy A."/>
        </authorList>
    </citation>
    <scope>NUCLEOTIDE SEQUENCE [LARGE SCALE GENOMIC DNA]</scope>
    <source>
        <strain evidence="2">DSM 43870</strain>
    </source>
</reference>
<feature type="transmembrane region" description="Helical" evidence="1">
    <location>
        <begin position="97"/>
        <end position="116"/>
    </location>
</feature>
<keyword evidence="1" id="KW-0812">Transmembrane</keyword>